<proteinExistence type="predicted"/>
<keyword evidence="2" id="KW-1185">Reference proteome</keyword>
<dbReference type="Proteomes" id="UP001557470">
    <property type="component" value="Unassembled WGS sequence"/>
</dbReference>
<name>A0ABD0W6P8_UMBPY</name>
<gene>
    <name evidence="1" type="ORF">UPYG_G00302990</name>
</gene>
<dbReference type="EMBL" id="JAGEUA010000009">
    <property type="protein sequence ID" value="KAL0966977.1"/>
    <property type="molecule type" value="Genomic_DNA"/>
</dbReference>
<reference evidence="1 2" key="1">
    <citation type="submission" date="2024-06" db="EMBL/GenBank/DDBJ databases">
        <authorList>
            <person name="Pan Q."/>
            <person name="Wen M."/>
            <person name="Jouanno E."/>
            <person name="Zahm M."/>
            <person name="Klopp C."/>
            <person name="Cabau C."/>
            <person name="Louis A."/>
            <person name="Berthelot C."/>
            <person name="Parey E."/>
            <person name="Roest Crollius H."/>
            <person name="Montfort J."/>
            <person name="Robinson-Rechavi M."/>
            <person name="Bouchez O."/>
            <person name="Lampietro C."/>
            <person name="Lopez Roques C."/>
            <person name="Donnadieu C."/>
            <person name="Postlethwait J."/>
            <person name="Bobe J."/>
            <person name="Verreycken H."/>
            <person name="Guiguen Y."/>
        </authorList>
    </citation>
    <scope>NUCLEOTIDE SEQUENCE [LARGE SCALE GENOMIC DNA]</scope>
    <source>
        <strain evidence="1">Up_M1</strain>
        <tissue evidence="1">Testis</tissue>
    </source>
</reference>
<comment type="caution">
    <text evidence="1">The sequence shown here is derived from an EMBL/GenBank/DDBJ whole genome shotgun (WGS) entry which is preliminary data.</text>
</comment>
<dbReference type="SUPFAM" id="SSF52540">
    <property type="entry name" value="P-loop containing nucleoside triphosphate hydrolases"/>
    <property type="match status" value="1"/>
</dbReference>
<dbReference type="InterPro" id="IPR027417">
    <property type="entry name" value="P-loop_NTPase"/>
</dbReference>
<sequence length="92" mass="10271">MGEPSAVFLLDCSPDTMSMRLQYRALSRSAPQSSAALPTDKDHATYRRVEGFARDCQPVAAHYQGKRLLHKIDAEKSPEEVFSQICRVLDSS</sequence>
<accession>A0ABD0W6P8</accession>
<dbReference type="AlphaFoldDB" id="A0ABD0W6P8"/>
<evidence type="ECO:0000313" key="2">
    <source>
        <dbReference type="Proteomes" id="UP001557470"/>
    </source>
</evidence>
<evidence type="ECO:0000313" key="1">
    <source>
        <dbReference type="EMBL" id="KAL0966977.1"/>
    </source>
</evidence>
<protein>
    <recommendedName>
        <fullName evidence="3">Nucleoside-diphosphate kinase</fullName>
    </recommendedName>
</protein>
<evidence type="ECO:0008006" key="3">
    <source>
        <dbReference type="Google" id="ProtNLM"/>
    </source>
</evidence>
<dbReference type="Gene3D" id="3.40.50.300">
    <property type="entry name" value="P-loop containing nucleotide triphosphate hydrolases"/>
    <property type="match status" value="1"/>
</dbReference>
<organism evidence="1 2">
    <name type="scientific">Umbra pygmaea</name>
    <name type="common">Eastern mudminnow</name>
    <dbReference type="NCBI Taxonomy" id="75934"/>
    <lineage>
        <taxon>Eukaryota</taxon>
        <taxon>Metazoa</taxon>
        <taxon>Chordata</taxon>
        <taxon>Craniata</taxon>
        <taxon>Vertebrata</taxon>
        <taxon>Euteleostomi</taxon>
        <taxon>Actinopterygii</taxon>
        <taxon>Neopterygii</taxon>
        <taxon>Teleostei</taxon>
        <taxon>Protacanthopterygii</taxon>
        <taxon>Esociformes</taxon>
        <taxon>Umbridae</taxon>
        <taxon>Umbra</taxon>
    </lineage>
</organism>